<dbReference type="Gene3D" id="1.25.40.20">
    <property type="entry name" value="Ankyrin repeat-containing domain"/>
    <property type="match status" value="2"/>
</dbReference>
<evidence type="ECO:0000256" key="1">
    <source>
        <dbReference type="ARBA" id="ARBA00022737"/>
    </source>
</evidence>
<reference evidence="4 5" key="1">
    <citation type="submission" date="2020-07" db="EMBL/GenBank/DDBJ databases">
        <title>Fungal Genomes of the International Space Station.</title>
        <authorList>
            <person name="Seuylemezian A."/>
            <person name="Singh N.K."/>
            <person name="Wood J."/>
            <person name="Venkateswaran K."/>
        </authorList>
    </citation>
    <scope>NUCLEOTIDE SEQUENCE [LARGE SCALE GENOMIC DNA]</scope>
    <source>
        <strain evidence="4 5">PL-B2</strain>
    </source>
</reference>
<dbReference type="Proteomes" id="UP000769780">
    <property type="component" value="Unassembled WGS sequence"/>
</dbReference>
<keyword evidence="5" id="KW-1185">Reference proteome</keyword>
<proteinExistence type="predicted"/>
<dbReference type="SUPFAM" id="SSF48403">
    <property type="entry name" value="Ankyrin repeat"/>
    <property type="match status" value="1"/>
</dbReference>
<feature type="repeat" description="ANK" evidence="3">
    <location>
        <begin position="39"/>
        <end position="71"/>
    </location>
</feature>
<dbReference type="PANTHER" id="PTHR24171">
    <property type="entry name" value="ANKYRIN REPEAT DOMAIN-CONTAINING PROTEIN 39-RELATED"/>
    <property type="match status" value="1"/>
</dbReference>
<dbReference type="Pfam" id="PF12796">
    <property type="entry name" value="Ank_2"/>
    <property type="match status" value="1"/>
</dbReference>
<evidence type="ECO:0000256" key="2">
    <source>
        <dbReference type="ARBA" id="ARBA00023043"/>
    </source>
</evidence>
<dbReference type="RefSeq" id="WP_221874786.1">
    <property type="nucleotide sequence ID" value="NZ_JACWFH010000025.1"/>
</dbReference>
<dbReference type="PROSITE" id="PS50088">
    <property type="entry name" value="ANK_REPEAT"/>
    <property type="match status" value="2"/>
</dbReference>
<dbReference type="SMART" id="SM00248">
    <property type="entry name" value="ANK"/>
    <property type="match status" value="4"/>
</dbReference>
<keyword evidence="2 3" id="KW-0040">ANK repeat</keyword>
<dbReference type="Pfam" id="PF00023">
    <property type="entry name" value="Ank"/>
    <property type="match status" value="1"/>
</dbReference>
<dbReference type="PANTHER" id="PTHR24171:SF9">
    <property type="entry name" value="ANKYRIN REPEAT DOMAIN-CONTAINING PROTEIN 39"/>
    <property type="match status" value="1"/>
</dbReference>
<protein>
    <submittedName>
        <fullName evidence="4">Ankyrin repeat domain-containing protein</fullName>
    </submittedName>
</protein>
<dbReference type="EMBL" id="JACWFH010000025">
    <property type="protein sequence ID" value="MBY0098563.1"/>
    <property type="molecule type" value="Genomic_DNA"/>
</dbReference>
<evidence type="ECO:0000256" key="3">
    <source>
        <dbReference type="PROSITE-ProRule" id="PRU00023"/>
    </source>
</evidence>
<organism evidence="4 5">
    <name type="scientific">Mesobacillus maritimus</name>
    <dbReference type="NCBI Taxonomy" id="1643336"/>
    <lineage>
        <taxon>Bacteria</taxon>
        <taxon>Bacillati</taxon>
        <taxon>Bacillota</taxon>
        <taxon>Bacilli</taxon>
        <taxon>Bacillales</taxon>
        <taxon>Bacillaceae</taxon>
        <taxon>Mesobacillus</taxon>
    </lineage>
</organism>
<gene>
    <name evidence="4" type="ORF">H0185_17510</name>
</gene>
<dbReference type="PRINTS" id="PR01415">
    <property type="entry name" value="ANKYRIN"/>
</dbReference>
<name>A0ABS7K8H5_9BACI</name>
<keyword evidence="1" id="KW-0677">Repeat</keyword>
<evidence type="ECO:0000313" key="5">
    <source>
        <dbReference type="Proteomes" id="UP000769780"/>
    </source>
</evidence>
<dbReference type="InterPro" id="IPR002110">
    <property type="entry name" value="Ankyrin_rpt"/>
</dbReference>
<comment type="caution">
    <text evidence="4">The sequence shown here is derived from an EMBL/GenBank/DDBJ whole genome shotgun (WGS) entry which is preliminary data.</text>
</comment>
<accession>A0ABS7K8H5</accession>
<dbReference type="InterPro" id="IPR036770">
    <property type="entry name" value="Ankyrin_rpt-contain_sf"/>
</dbReference>
<evidence type="ECO:0000313" key="4">
    <source>
        <dbReference type="EMBL" id="MBY0098563.1"/>
    </source>
</evidence>
<sequence>MNEGKIVKELFHAAEKNDIRTLKEFLQIIPSLANTENEEGLTPLGYAAHFGQKEAVELLLAFGADVNAVSHSKVSYIPSNTALHAAIAGERSLAVIQTLLEHKAKTTIVDSNGHTCLHTAAYHENNPDLIQLLIESGASVSAKGKDGRTALELAEEQGHIKVAEQLRRNPI</sequence>
<dbReference type="PROSITE" id="PS50297">
    <property type="entry name" value="ANK_REP_REGION"/>
    <property type="match status" value="2"/>
</dbReference>
<feature type="repeat" description="ANK" evidence="3">
    <location>
        <begin position="112"/>
        <end position="145"/>
    </location>
</feature>